<evidence type="ECO:0000313" key="1">
    <source>
        <dbReference type="EMBL" id="CAG6634990.1"/>
    </source>
</evidence>
<organism evidence="1">
    <name type="scientific">Cacopsylla melanoneura</name>
    <dbReference type="NCBI Taxonomy" id="428564"/>
    <lineage>
        <taxon>Eukaryota</taxon>
        <taxon>Metazoa</taxon>
        <taxon>Ecdysozoa</taxon>
        <taxon>Arthropoda</taxon>
        <taxon>Hexapoda</taxon>
        <taxon>Insecta</taxon>
        <taxon>Pterygota</taxon>
        <taxon>Neoptera</taxon>
        <taxon>Paraneoptera</taxon>
        <taxon>Hemiptera</taxon>
        <taxon>Sternorrhyncha</taxon>
        <taxon>Psylloidea</taxon>
        <taxon>Psyllidae</taxon>
        <taxon>Psyllinae</taxon>
        <taxon>Cacopsylla</taxon>
    </lineage>
</organism>
<accession>A0A8D8QMY5</accession>
<reference evidence="1" key="1">
    <citation type="submission" date="2021-05" db="EMBL/GenBank/DDBJ databases">
        <authorList>
            <person name="Alioto T."/>
            <person name="Alioto T."/>
            <person name="Gomez Garrido J."/>
        </authorList>
    </citation>
    <scope>NUCLEOTIDE SEQUENCE</scope>
</reference>
<dbReference type="AlphaFoldDB" id="A0A8D8QMY5"/>
<name>A0A8D8QMY5_9HEMI</name>
<proteinExistence type="predicted"/>
<protein>
    <submittedName>
        <fullName evidence="1">Uncharacterized protein</fullName>
    </submittedName>
</protein>
<sequence>MEPHNLSHIISLVNLLVSQLLRHFEKFVFHTTTDRRIHFHIEFIVLDIGVEDSIPFHVPMMLVSNLTNILGKDFILTAEMNDGDGYKGDTQSYPDSKDEHDIDINPVKDLVGPGLCLVNVRNAVGKGQSPLRVCSPVDVCPYLQLHFSQR</sequence>
<dbReference type="EMBL" id="HBUF01088501">
    <property type="protein sequence ID" value="CAG6634989.1"/>
    <property type="molecule type" value="Transcribed_RNA"/>
</dbReference>
<dbReference type="EMBL" id="HBUF01088502">
    <property type="protein sequence ID" value="CAG6634990.1"/>
    <property type="molecule type" value="Transcribed_RNA"/>
</dbReference>